<feature type="transmembrane region" description="Helical" evidence="5">
    <location>
        <begin position="273"/>
        <end position="290"/>
    </location>
</feature>
<comment type="subcellular location">
    <subcellularLocation>
        <location evidence="1">Membrane</location>
    </subcellularLocation>
</comment>
<dbReference type="PROSITE" id="PS50262">
    <property type="entry name" value="G_PROTEIN_RECEP_F1_2"/>
    <property type="match status" value="1"/>
</dbReference>
<organism evidence="7 8">
    <name type="scientific">Brassicogethes aeneus</name>
    <name type="common">Rape pollen beetle</name>
    <name type="synonym">Meligethes aeneus</name>
    <dbReference type="NCBI Taxonomy" id="1431903"/>
    <lineage>
        <taxon>Eukaryota</taxon>
        <taxon>Metazoa</taxon>
        <taxon>Ecdysozoa</taxon>
        <taxon>Arthropoda</taxon>
        <taxon>Hexapoda</taxon>
        <taxon>Insecta</taxon>
        <taxon>Pterygota</taxon>
        <taxon>Neoptera</taxon>
        <taxon>Endopterygota</taxon>
        <taxon>Coleoptera</taxon>
        <taxon>Polyphaga</taxon>
        <taxon>Cucujiformia</taxon>
        <taxon>Nitidulidae</taxon>
        <taxon>Meligethinae</taxon>
        <taxon>Brassicogethes</taxon>
    </lineage>
</organism>
<dbReference type="Proteomes" id="UP001154078">
    <property type="component" value="Chromosome 2"/>
</dbReference>
<sequence length="367" mass="42516">MNRFNNSENYNSVQINSTLEDNILSSNGTGSDTVPQWTVNFYFVFAFFGSLANLIYIFAILTSKRNGTLLLVLQISFVDTILFYVAILEIYTIQKRSWIFSAENCQFFSGMEIVMNTLIVYLLLCLNCHIISLWNLNKFEVNKENNPLTSCRDDSDECLVTKNENKSNTAYRTRNIEVSVVFPSIFIWFVSVSLSIPSFTLSSILNVDEKYNMCGIEDGFYGEIMQKLLLVFKIVIPFSLLMFSLVVLVVIIFKTTRNRINNSLTKKFTEIRILLIFSVLITLCFFLTSTQRNVLFVYHYFNLPFQNTDVNFIASPFFANTQNSKMSLYFSMLYYTGSSVRGCLYFYVLPKFRHLLTNKVMCFDINK</sequence>
<dbReference type="InterPro" id="IPR017452">
    <property type="entry name" value="GPCR_Rhodpsn_7TM"/>
</dbReference>
<dbReference type="AlphaFoldDB" id="A0A9P0AYR7"/>
<proteinExistence type="predicted"/>
<feature type="transmembrane region" description="Helical" evidence="5">
    <location>
        <begin position="230"/>
        <end position="253"/>
    </location>
</feature>
<gene>
    <name evidence="7" type="ORF">MELIAE_LOCUS3719</name>
</gene>
<feature type="transmembrane region" description="Helical" evidence="5">
    <location>
        <begin position="176"/>
        <end position="196"/>
    </location>
</feature>
<feature type="domain" description="G-protein coupled receptors family 1 profile" evidence="6">
    <location>
        <begin position="49"/>
        <end position="345"/>
    </location>
</feature>
<name>A0A9P0AYR7_BRAAE</name>
<dbReference type="SUPFAM" id="SSF81321">
    <property type="entry name" value="Family A G protein-coupled receptor-like"/>
    <property type="match status" value="1"/>
</dbReference>
<evidence type="ECO:0000313" key="7">
    <source>
        <dbReference type="EMBL" id="CAH0551022.1"/>
    </source>
</evidence>
<evidence type="ECO:0000256" key="4">
    <source>
        <dbReference type="ARBA" id="ARBA00023136"/>
    </source>
</evidence>
<evidence type="ECO:0000256" key="1">
    <source>
        <dbReference type="ARBA" id="ARBA00004370"/>
    </source>
</evidence>
<keyword evidence="8" id="KW-1185">Reference proteome</keyword>
<feature type="transmembrane region" description="Helical" evidence="5">
    <location>
        <begin position="328"/>
        <end position="349"/>
    </location>
</feature>
<feature type="transmembrane region" description="Helical" evidence="5">
    <location>
        <begin position="68"/>
        <end position="93"/>
    </location>
</feature>
<feature type="transmembrane region" description="Helical" evidence="5">
    <location>
        <begin position="41"/>
        <end position="61"/>
    </location>
</feature>
<dbReference type="GO" id="GO:0016020">
    <property type="term" value="C:membrane"/>
    <property type="evidence" value="ECO:0007669"/>
    <property type="project" value="UniProtKB-SubCell"/>
</dbReference>
<keyword evidence="3 5" id="KW-1133">Transmembrane helix</keyword>
<dbReference type="OrthoDB" id="6760977at2759"/>
<evidence type="ECO:0000256" key="5">
    <source>
        <dbReference type="SAM" id="Phobius"/>
    </source>
</evidence>
<protein>
    <recommendedName>
        <fullName evidence="6">G-protein coupled receptors family 1 profile domain-containing protein</fullName>
    </recommendedName>
</protein>
<dbReference type="Gene3D" id="1.20.1070.10">
    <property type="entry name" value="Rhodopsin 7-helix transmembrane proteins"/>
    <property type="match status" value="1"/>
</dbReference>
<feature type="transmembrane region" description="Helical" evidence="5">
    <location>
        <begin position="113"/>
        <end position="136"/>
    </location>
</feature>
<evidence type="ECO:0000256" key="3">
    <source>
        <dbReference type="ARBA" id="ARBA00022989"/>
    </source>
</evidence>
<dbReference type="EMBL" id="OV121133">
    <property type="protein sequence ID" value="CAH0551022.1"/>
    <property type="molecule type" value="Genomic_DNA"/>
</dbReference>
<evidence type="ECO:0000259" key="6">
    <source>
        <dbReference type="PROSITE" id="PS50262"/>
    </source>
</evidence>
<accession>A0A9P0AYR7</accession>
<reference evidence="7" key="1">
    <citation type="submission" date="2021-12" db="EMBL/GenBank/DDBJ databases">
        <authorList>
            <person name="King R."/>
        </authorList>
    </citation>
    <scope>NUCLEOTIDE SEQUENCE</scope>
</reference>
<evidence type="ECO:0000256" key="2">
    <source>
        <dbReference type="ARBA" id="ARBA00022692"/>
    </source>
</evidence>
<keyword evidence="2 5" id="KW-0812">Transmembrane</keyword>
<keyword evidence="4 5" id="KW-0472">Membrane</keyword>
<evidence type="ECO:0000313" key="8">
    <source>
        <dbReference type="Proteomes" id="UP001154078"/>
    </source>
</evidence>